<keyword evidence="2" id="KW-1185">Reference proteome</keyword>
<name>A0A150WMC2_BDEBC</name>
<organism evidence="1 2">
    <name type="scientific">Bdellovibrio bacteriovorus</name>
    <dbReference type="NCBI Taxonomy" id="959"/>
    <lineage>
        <taxon>Bacteria</taxon>
        <taxon>Pseudomonadati</taxon>
        <taxon>Bdellovibrionota</taxon>
        <taxon>Bdellovibrionia</taxon>
        <taxon>Bdellovibrionales</taxon>
        <taxon>Pseudobdellovibrionaceae</taxon>
        <taxon>Bdellovibrio</taxon>
    </lineage>
</organism>
<dbReference type="Proteomes" id="UP000075320">
    <property type="component" value="Unassembled WGS sequence"/>
</dbReference>
<accession>A0A150WMC2</accession>
<reference evidence="1 2" key="1">
    <citation type="submission" date="2016-03" db="EMBL/GenBank/DDBJ databases">
        <authorList>
            <person name="Ploux O."/>
        </authorList>
    </citation>
    <scope>NUCLEOTIDE SEQUENCE [LARGE SCALE GENOMIC DNA]</scope>
    <source>
        <strain evidence="1 2">R0</strain>
    </source>
</reference>
<protein>
    <submittedName>
        <fullName evidence="1">Uncharacterized protein</fullName>
    </submittedName>
</protein>
<proteinExistence type="predicted"/>
<dbReference type="AlphaFoldDB" id="A0A150WMC2"/>
<dbReference type="EMBL" id="LUKE01000001">
    <property type="protein sequence ID" value="KYG65538.1"/>
    <property type="molecule type" value="Genomic_DNA"/>
</dbReference>
<dbReference type="RefSeq" id="WP_061833082.1">
    <property type="nucleotide sequence ID" value="NZ_LUKE01000001.1"/>
</dbReference>
<evidence type="ECO:0000313" key="2">
    <source>
        <dbReference type="Proteomes" id="UP000075320"/>
    </source>
</evidence>
<evidence type="ECO:0000313" key="1">
    <source>
        <dbReference type="EMBL" id="KYG65538.1"/>
    </source>
</evidence>
<dbReference type="OrthoDB" id="5295784at2"/>
<comment type="caution">
    <text evidence="1">The sequence shown here is derived from an EMBL/GenBank/DDBJ whole genome shotgun (WGS) entry which is preliminary data.</text>
</comment>
<gene>
    <name evidence="1" type="ORF">AZI86_00210</name>
</gene>
<sequence length="371" mass="41935">MRILLFFVILFGGAPLVHAKTSLGLNDVSVLLPLPKVENDMDLLLRPQEGFIPKEVLAQLDPLIIDDQTQDRIRSLKLIAFRIDPCFVESIGPAACRRQLRMVFQPVSFYQNSALVFDAAVHAFFEFDDASWNVLLKDWASTLTDSAGDKPLQVHPVIKAQGLKGDLWKTYRQVLQKNCKPNKLVRITQSTVDRFGMSWDFSGFDIDATGKFMKLNIPRINVTKQTFFSNPGDLKEFSAEITPVPEGENTLADFFHASNRQAPQDQWDVVKKSFEFENPTRFNTANLDCVSCHMAQSLRLWGEVHFNDVAGSKDIKRLKFSSPRSLDMSVKPFAITNRVRAFGYFFDEANISPRVINESALAADSLEKLLP</sequence>